<gene>
    <name evidence="1" type="ORF">COD19_19140</name>
</gene>
<dbReference type="EMBL" id="NUMG01000027">
    <property type="protein sequence ID" value="PGT99498.1"/>
    <property type="molecule type" value="Genomic_DNA"/>
</dbReference>
<name>A0A2C1LNN9_BACCE</name>
<proteinExistence type="predicted"/>
<evidence type="ECO:0000313" key="1">
    <source>
        <dbReference type="EMBL" id="PGT99498.1"/>
    </source>
</evidence>
<dbReference type="Proteomes" id="UP000225766">
    <property type="component" value="Unassembled WGS sequence"/>
</dbReference>
<evidence type="ECO:0000313" key="2">
    <source>
        <dbReference type="Proteomes" id="UP000225766"/>
    </source>
</evidence>
<protein>
    <submittedName>
        <fullName evidence="1">Uncharacterized protein</fullName>
    </submittedName>
</protein>
<organism evidence="1 2">
    <name type="scientific">Bacillus cereus</name>
    <dbReference type="NCBI Taxonomy" id="1396"/>
    <lineage>
        <taxon>Bacteria</taxon>
        <taxon>Bacillati</taxon>
        <taxon>Bacillota</taxon>
        <taxon>Bacilli</taxon>
        <taxon>Bacillales</taxon>
        <taxon>Bacillaceae</taxon>
        <taxon>Bacillus</taxon>
        <taxon>Bacillus cereus group</taxon>
    </lineage>
</organism>
<reference evidence="1 2" key="1">
    <citation type="submission" date="2017-09" db="EMBL/GenBank/DDBJ databases">
        <title>Large-scale bioinformatics analysis of Bacillus genomes uncovers conserved roles of natural products in bacterial physiology.</title>
        <authorList>
            <consortium name="Agbiome Team Llc"/>
            <person name="Bleich R.M."/>
            <person name="Grubbs K.J."/>
            <person name="Santa Maria K.C."/>
            <person name="Allen S.E."/>
            <person name="Farag S."/>
            <person name="Shank E.A."/>
            <person name="Bowers A."/>
        </authorList>
    </citation>
    <scope>NUCLEOTIDE SEQUENCE [LARGE SCALE GENOMIC DNA]</scope>
    <source>
        <strain evidence="1 2">AFS040105</strain>
    </source>
</reference>
<dbReference type="AlphaFoldDB" id="A0A2C1LNN9"/>
<sequence length="78" mass="8952">MLMIFQCQNCGKENDIFEIHGRCGNCDNNRVEDFVIINNKKILSGMSGTNYQCRGIEILKSALNKEKIWVIDPKSKLM</sequence>
<comment type="caution">
    <text evidence="1">The sequence shown here is derived from an EMBL/GenBank/DDBJ whole genome shotgun (WGS) entry which is preliminary data.</text>
</comment>
<accession>A0A2C1LNN9</accession>